<accession>A0ABC8TNM1</accession>
<proteinExistence type="predicted"/>
<reference evidence="1 2" key="1">
    <citation type="submission" date="2024-02" db="EMBL/GenBank/DDBJ databases">
        <authorList>
            <person name="Vignale AGUSTIN F."/>
            <person name="Sosa J E."/>
            <person name="Modenutti C."/>
        </authorList>
    </citation>
    <scope>NUCLEOTIDE SEQUENCE [LARGE SCALE GENOMIC DNA]</scope>
</reference>
<dbReference type="Proteomes" id="UP001642360">
    <property type="component" value="Unassembled WGS sequence"/>
</dbReference>
<evidence type="ECO:0000313" key="1">
    <source>
        <dbReference type="EMBL" id="CAK9170778.1"/>
    </source>
</evidence>
<name>A0ABC8TNM1_9AQUA</name>
<feature type="non-terminal residue" evidence="1">
    <location>
        <position position="1"/>
    </location>
</feature>
<comment type="caution">
    <text evidence="1">The sequence shown here is derived from an EMBL/GenBank/DDBJ whole genome shotgun (WGS) entry which is preliminary data.</text>
</comment>
<evidence type="ECO:0000313" key="2">
    <source>
        <dbReference type="Proteomes" id="UP001642360"/>
    </source>
</evidence>
<dbReference type="AlphaFoldDB" id="A0ABC8TNM1"/>
<protein>
    <submittedName>
        <fullName evidence="1">Uncharacterized protein</fullName>
    </submittedName>
</protein>
<organism evidence="1 2">
    <name type="scientific">Ilex paraguariensis</name>
    <name type="common">yerba mate</name>
    <dbReference type="NCBI Taxonomy" id="185542"/>
    <lineage>
        <taxon>Eukaryota</taxon>
        <taxon>Viridiplantae</taxon>
        <taxon>Streptophyta</taxon>
        <taxon>Embryophyta</taxon>
        <taxon>Tracheophyta</taxon>
        <taxon>Spermatophyta</taxon>
        <taxon>Magnoliopsida</taxon>
        <taxon>eudicotyledons</taxon>
        <taxon>Gunneridae</taxon>
        <taxon>Pentapetalae</taxon>
        <taxon>asterids</taxon>
        <taxon>campanulids</taxon>
        <taxon>Aquifoliales</taxon>
        <taxon>Aquifoliaceae</taxon>
        <taxon>Ilex</taxon>
    </lineage>
</organism>
<gene>
    <name evidence="1" type="ORF">ILEXP_LOCUS40284</name>
</gene>
<dbReference type="EMBL" id="CAUOFW020005580">
    <property type="protein sequence ID" value="CAK9170778.1"/>
    <property type="molecule type" value="Genomic_DNA"/>
</dbReference>
<sequence length="74" mass="8631">SVYREQNGAMMRSTIVSSILVDQIKDKPSIKPIEVVKDFKKYYGLDISYHNIWYEKKMVKNHSCTINVSALKIH</sequence>
<keyword evidence="2" id="KW-1185">Reference proteome</keyword>